<dbReference type="OrthoDB" id="9771846at2"/>
<dbReference type="GO" id="GO:0016758">
    <property type="term" value="F:hexosyltransferase activity"/>
    <property type="evidence" value="ECO:0007669"/>
    <property type="project" value="TreeGrafter"/>
</dbReference>
<evidence type="ECO:0000256" key="1">
    <source>
        <dbReference type="ARBA" id="ARBA00022676"/>
    </source>
</evidence>
<evidence type="ECO:0000313" key="4">
    <source>
        <dbReference type="Proteomes" id="UP000244940"/>
    </source>
</evidence>
<keyword evidence="2 3" id="KW-0808">Transferase</keyword>
<proteinExistence type="predicted"/>
<organism evidence="3 4">
    <name type="scientific">Pararhodobacter marinus</name>
    <dbReference type="NCBI Taxonomy" id="2184063"/>
    <lineage>
        <taxon>Bacteria</taxon>
        <taxon>Pseudomonadati</taxon>
        <taxon>Pseudomonadota</taxon>
        <taxon>Alphaproteobacteria</taxon>
        <taxon>Rhodobacterales</taxon>
        <taxon>Paracoccaceae</taxon>
        <taxon>Pararhodobacter</taxon>
    </lineage>
</organism>
<comment type="caution">
    <text evidence="3">The sequence shown here is derived from an EMBL/GenBank/DDBJ whole genome shotgun (WGS) entry which is preliminary data.</text>
</comment>
<name>A0A2U2CJ05_9RHOB</name>
<sequence>MPDSGALLAEVRRRFRAQEGFALATINLDHLVKLSRDPDFRRVYAAQDLVCADGNPIVWLSKLAGKPVSLVPGSDMVVPLASLAAREEVPVALMGSTDEALSEAGAALEGRVPGLRIVSRIAPPMGFDPTGPDARRILHDIAASGARLCFVALGAPKQEQFAAFGREIAPQVGFASIGAGLDFLAGRQQRAPEWVRAIAMEWVWRMMSNPRRLAKRYFDCIVILPGQALRAWRQR</sequence>
<evidence type="ECO:0000313" key="3">
    <source>
        <dbReference type="EMBL" id="PWE31809.1"/>
    </source>
</evidence>
<gene>
    <name evidence="3" type="ORF">C4N9_02060</name>
</gene>
<dbReference type="InterPro" id="IPR004629">
    <property type="entry name" value="WecG_TagA_CpsF"/>
</dbReference>
<dbReference type="CDD" id="cd06533">
    <property type="entry name" value="Glyco_transf_WecG_TagA"/>
    <property type="match status" value="1"/>
</dbReference>
<protein>
    <submittedName>
        <fullName evidence="3">Glycosyltransferase</fullName>
    </submittedName>
</protein>
<dbReference type="PANTHER" id="PTHR34136">
    <property type="match status" value="1"/>
</dbReference>
<evidence type="ECO:0000256" key="2">
    <source>
        <dbReference type="ARBA" id="ARBA00022679"/>
    </source>
</evidence>
<reference evidence="3 4" key="1">
    <citation type="submission" date="2018-05" db="EMBL/GenBank/DDBJ databases">
        <title>Pararhodobacter marina sp. nov., isolated from deep-sea water of the Indian Ocean.</title>
        <authorList>
            <person name="Lai Q.Sr."/>
            <person name="Liu X."/>
            <person name="Shao Z."/>
        </authorList>
    </citation>
    <scope>NUCLEOTIDE SEQUENCE [LARGE SCALE GENOMIC DNA]</scope>
    <source>
        <strain evidence="3 4">CIC4N-9</strain>
    </source>
</reference>
<keyword evidence="4" id="KW-1185">Reference proteome</keyword>
<accession>A0A2U2CJ05</accession>
<dbReference type="Proteomes" id="UP000244940">
    <property type="component" value="Unassembled WGS sequence"/>
</dbReference>
<dbReference type="NCBIfam" id="TIGR00696">
    <property type="entry name" value="wecG_tagA_cpsF"/>
    <property type="match status" value="1"/>
</dbReference>
<dbReference type="Pfam" id="PF03808">
    <property type="entry name" value="Glyco_tran_WecG"/>
    <property type="match status" value="1"/>
</dbReference>
<dbReference type="EMBL" id="QEYD01000001">
    <property type="protein sequence ID" value="PWE31809.1"/>
    <property type="molecule type" value="Genomic_DNA"/>
</dbReference>
<dbReference type="PANTHER" id="PTHR34136:SF1">
    <property type="entry name" value="UDP-N-ACETYL-D-MANNOSAMINURONIC ACID TRANSFERASE"/>
    <property type="match status" value="1"/>
</dbReference>
<dbReference type="AlphaFoldDB" id="A0A2U2CJ05"/>
<keyword evidence="1" id="KW-0328">Glycosyltransferase</keyword>